<dbReference type="PANTHER" id="PTHR33371:SF4">
    <property type="entry name" value="INTERMEMBRANE PHOSPHOLIPID TRANSPORT SYSTEM BINDING PROTEIN MLAD"/>
    <property type="match status" value="1"/>
</dbReference>
<dbReference type="Pfam" id="PF02470">
    <property type="entry name" value="MlaD"/>
    <property type="match status" value="1"/>
</dbReference>
<reference evidence="2 3" key="1">
    <citation type="submission" date="2019-07" db="EMBL/GenBank/DDBJ databases">
        <title>Insights of Desulfuromonas acetexigens electromicrobiology.</title>
        <authorList>
            <person name="Katuri K."/>
            <person name="Sapireddy V."/>
            <person name="Shaw D.R."/>
            <person name="Saikaly P."/>
        </authorList>
    </citation>
    <scope>NUCLEOTIDE SEQUENCE [LARGE SCALE GENOMIC DNA]</scope>
    <source>
        <strain evidence="2 3">2873</strain>
    </source>
</reference>
<feature type="domain" description="Mce/MlaD" evidence="1">
    <location>
        <begin position="38"/>
        <end position="132"/>
    </location>
</feature>
<evidence type="ECO:0000313" key="3">
    <source>
        <dbReference type="Proteomes" id="UP000317155"/>
    </source>
</evidence>
<comment type="caution">
    <text evidence="2">The sequence shown here is derived from an EMBL/GenBank/DDBJ whole genome shotgun (WGS) entry which is preliminary data.</text>
</comment>
<gene>
    <name evidence="2" type="ORF">FL622_00895</name>
</gene>
<dbReference type="PANTHER" id="PTHR33371">
    <property type="entry name" value="INTERMEMBRANE PHOSPHOLIPID TRANSPORT SYSTEM BINDING PROTEIN MLAD-RELATED"/>
    <property type="match status" value="1"/>
</dbReference>
<dbReference type="Proteomes" id="UP000317155">
    <property type="component" value="Unassembled WGS sequence"/>
</dbReference>
<dbReference type="RefSeq" id="WP_092052467.1">
    <property type="nucleotide sequence ID" value="NZ_FOJJ01000001.1"/>
</dbReference>
<dbReference type="EMBL" id="VJVV01000001">
    <property type="protein sequence ID" value="TRO83772.1"/>
    <property type="molecule type" value="Genomic_DNA"/>
</dbReference>
<evidence type="ECO:0000259" key="1">
    <source>
        <dbReference type="Pfam" id="PF02470"/>
    </source>
</evidence>
<dbReference type="InterPro" id="IPR052336">
    <property type="entry name" value="MlaD_Phospholipid_Transporter"/>
</dbReference>
<dbReference type="InterPro" id="IPR003399">
    <property type="entry name" value="Mce/MlaD"/>
</dbReference>
<keyword evidence="3" id="KW-1185">Reference proteome</keyword>
<organism evidence="2 3">
    <name type="scientific">Trichloromonas acetexigens</name>
    <dbReference type="NCBI Taxonomy" id="38815"/>
    <lineage>
        <taxon>Bacteria</taxon>
        <taxon>Pseudomonadati</taxon>
        <taxon>Thermodesulfobacteriota</taxon>
        <taxon>Desulfuromonadia</taxon>
        <taxon>Desulfuromonadales</taxon>
        <taxon>Trichloromonadaceae</taxon>
        <taxon>Trichloromonas</taxon>
    </lineage>
</organism>
<name>A0A550JKQ5_9BACT</name>
<proteinExistence type="predicted"/>
<dbReference type="OrthoDB" id="9806984at2"/>
<accession>A0A550JKQ5</accession>
<protein>
    <submittedName>
        <fullName evidence="2">MCE family protein</fullName>
    </submittedName>
</protein>
<dbReference type="AlphaFoldDB" id="A0A550JKQ5"/>
<evidence type="ECO:0000313" key="2">
    <source>
        <dbReference type="EMBL" id="TRO83772.1"/>
    </source>
</evidence>
<sequence length="331" mass="36069">MSAKAGKAVIGAFVLGALALAVAGVVLFGSGKFFTPQKKYVMYFDGSVKGLSVGAPVVFRGVKVGSVVDIVLQGDMDAMTFRVPVIVEVDLSRFQITNGEPDSADYHQALINRGLRAQLQTQSLVTGQLMVYFDFYPERPVRLLPDDTGYAQVPTIPSTTDELAQKLEELPLKQLVERANDMVGGLERLVNSADIQDAPRQLNLTIAEARNLLRNISREVELVSADARGTIAAATATIRHADRVLEFKEGAPAELVESLNLTLEEVRGSLDKFDETLDAVANTASDERSIYQLRTALKDLGEASRAFGSLAEYLDRHPEALLRGKPHLEEK</sequence>